<dbReference type="Proteomes" id="UP000240569">
    <property type="component" value="Unassembled WGS sequence"/>
</dbReference>
<dbReference type="InterPro" id="IPR007835">
    <property type="entry name" value="MOFRL"/>
</dbReference>
<feature type="domain" description="MOFRL-associated" evidence="2">
    <location>
        <begin position="31"/>
        <end position="262"/>
    </location>
</feature>
<dbReference type="Pfam" id="PF13660">
    <property type="entry name" value="DUF4147"/>
    <property type="match status" value="1"/>
</dbReference>
<accession>A0A2R6A8S5</accession>
<sequence>MCELKRLLIKNLENLLETQDATLRELRRDCLEAIQVGIRAVTPSSLFRKLRISGSSLIFGEKKLDLKSFSKIYVIGAGKASLGMVKALNKLIGEWISEGEVLSNEIRKTRKLGKITLNPATHPLPSALSIKATERVLSLISKRKEEDLFVVLLSGGASSMLVKPRPPLTLKEKSALVKRLLKAGATIEELNAVRKHMSTVKGGFLQRLIYPATSLTLVISDVVGDRLDVIGSGPTYPDVSTFSDALRVLKKYGIKPSEKLLNYFERGVNGEIAETPKPQDECFKSAYYFLLGSVKDACKATKNFLEKRGRRTLFLTDMMKGEAREVGKLIAGIALSDKNYFECFVLGGETTVNVRGRGRGGRNQELCLSALLEIKQNKRVVIASVGTDGIDGTTNAAGAIVDCEVYRKALSLGLDPASHLLENDSGSFFEKTRFQILTGKTGTNVSDLVVVVRSL</sequence>
<feature type="domain" description="MOFRL" evidence="1">
    <location>
        <begin position="343"/>
        <end position="447"/>
    </location>
</feature>
<dbReference type="GO" id="GO:0008887">
    <property type="term" value="F:glycerate kinase activity"/>
    <property type="evidence" value="ECO:0007669"/>
    <property type="project" value="InterPro"/>
</dbReference>
<comment type="caution">
    <text evidence="3">The sequence shown here is derived from an EMBL/GenBank/DDBJ whole genome shotgun (WGS) entry which is preliminary data.</text>
</comment>
<dbReference type="AlphaFoldDB" id="A0A2R6A8S5"/>
<dbReference type="Pfam" id="PF05161">
    <property type="entry name" value="MOFRL"/>
    <property type="match status" value="1"/>
</dbReference>
<dbReference type="InterPro" id="IPR038614">
    <property type="entry name" value="GK_N_sf"/>
</dbReference>
<reference evidence="3 4" key="1">
    <citation type="submission" date="2017-04" db="EMBL/GenBank/DDBJ databases">
        <title>Novel microbial lineages endemic to geothermal iron-oxide mats fill important gaps in the evolutionary history of Archaea.</title>
        <authorList>
            <person name="Jay Z.J."/>
            <person name="Beam J.P."/>
            <person name="Dlakic M."/>
            <person name="Rusch D.B."/>
            <person name="Kozubal M.A."/>
            <person name="Inskeep W.P."/>
        </authorList>
    </citation>
    <scope>NUCLEOTIDE SEQUENCE [LARGE SCALE GENOMIC DNA]</scope>
    <source>
        <strain evidence="3">BE_D</strain>
    </source>
</reference>
<evidence type="ECO:0000313" key="3">
    <source>
        <dbReference type="EMBL" id="PSN82790.1"/>
    </source>
</evidence>
<evidence type="ECO:0000313" key="4">
    <source>
        <dbReference type="Proteomes" id="UP000240569"/>
    </source>
</evidence>
<evidence type="ECO:0008006" key="5">
    <source>
        <dbReference type="Google" id="ProtNLM"/>
    </source>
</evidence>
<dbReference type="Gene3D" id="3.40.1480.10">
    <property type="entry name" value="MOFRL domain"/>
    <property type="match status" value="1"/>
</dbReference>
<dbReference type="SUPFAM" id="SSF82544">
    <property type="entry name" value="GckA/TtuD-like"/>
    <property type="match status" value="1"/>
</dbReference>
<protein>
    <recommendedName>
        <fullName evidence="5">Glycerate kinase</fullName>
    </recommendedName>
</protein>
<evidence type="ECO:0000259" key="2">
    <source>
        <dbReference type="Pfam" id="PF13660"/>
    </source>
</evidence>
<dbReference type="GO" id="GO:0005737">
    <property type="term" value="C:cytoplasm"/>
    <property type="evidence" value="ECO:0007669"/>
    <property type="project" value="TreeGrafter"/>
</dbReference>
<organism evidence="3 4">
    <name type="scientific">Candidatus Marsarchaeota G1 archaeon BE_D</name>
    <dbReference type="NCBI Taxonomy" id="1978156"/>
    <lineage>
        <taxon>Archaea</taxon>
        <taxon>Candidatus Marsarchaeota</taxon>
        <taxon>Candidatus Marsarchaeota group 1</taxon>
    </lineage>
</organism>
<dbReference type="EMBL" id="NEXD01000131">
    <property type="protein sequence ID" value="PSN82790.1"/>
    <property type="molecule type" value="Genomic_DNA"/>
</dbReference>
<dbReference type="InterPro" id="IPR039760">
    <property type="entry name" value="MOFRL_protein"/>
</dbReference>
<evidence type="ECO:0000259" key="1">
    <source>
        <dbReference type="Pfam" id="PF05161"/>
    </source>
</evidence>
<dbReference type="PANTHER" id="PTHR12227">
    <property type="entry name" value="GLYCERATE KINASE"/>
    <property type="match status" value="1"/>
</dbReference>
<proteinExistence type="predicted"/>
<dbReference type="PANTHER" id="PTHR12227:SF0">
    <property type="entry name" value="GLYCERATE KINASE"/>
    <property type="match status" value="1"/>
</dbReference>
<dbReference type="Gene3D" id="3.40.50.10180">
    <property type="entry name" value="Glycerate kinase, MOFRL-like N-terminal domain"/>
    <property type="match status" value="1"/>
</dbReference>
<gene>
    <name evidence="3" type="ORF">B9Q02_11240</name>
</gene>
<dbReference type="InterPro" id="IPR037035">
    <property type="entry name" value="GK-like_C_sf"/>
</dbReference>
<dbReference type="InterPro" id="IPR025286">
    <property type="entry name" value="MOFRL_assoc_dom"/>
</dbReference>
<name>A0A2R6A8S5_9ARCH</name>